<sequence length="43" mass="4584">MFCTKCGAQLQDDAKYCTACGARVAHPNAACAQADEMKRNSGF</sequence>
<proteinExistence type="predicted"/>
<dbReference type="EMBL" id="QIBZ01000001">
    <property type="protein sequence ID" value="RNM37370.1"/>
    <property type="molecule type" value="Genomic_DNA"/>
</dbReference>
<organism evidence="2 3">
    <name type="scientific">Slackia isoflavoniconvertens</name>
    <dbReference type="NCBI Taxonomy" id="572010"/>
    <lineage>
        <taxon>Bacteria</taxon>
        <taxon>Bacillati</taxon>
        <taxon>Actinomycetota</taxon>
        <taxon>Coriobacteriia</taxon>
        <taxon>Eggerthellales</taxon>
        <taxon>Eggerthellaceae</taxon>
        <taxon>Slackia</taxon>
    </lineage>
</organism>
<dbReference type="Pfam" id="PF13240">
    <property type="entry name" value="Zn_Ribbon_1"/>
    <property type="match status" value="1"/>
</dbReference>
<comment type="caution">
    <text evidence="2">The sequence shown here is derived from an EMBL/GenBank/DDBJ whole genome shotgun (WGS) entry which is preliminary data.</text>
</comment>
<accession>A0A3N0ILG1</accession>
<evidence type="ECO:0000313" key="2">
    <source>
        <dbReference type="EMBL" id="RNM37370.1"/>
    </source>
</evidence>
<dbReference type="Proteomes" id="UP000271472">
    <property type="component" value="Unassembled WGS sequence"/>
</dbReference>
<evidence type="ECO:0000313" key="3">
    <source>
        <dbReference type="Proteomes" id="UP000271472"/>
    </source>
</evidence>
<dbReference type="GeneID" id="98663472"/>
<feature type="domain" description="Zinc-ribbon" evidence="1">
    <location>
        <begin position="2"/>
        <end position="24"/>
    </location>
</feature>
<dbReference type="RefSeq" id="WP_123218637.1">
    <property type="nucleotide sequence ID" value="NZ_JACHYQ010000001.1"/>
</dbReference>
<dbReference type="InterPro" id="IPR026870">
    <property type="entry name" value="Zinc_ribbon_dom"/>
</dbReference>
<dbReference type="OrthoDB" id="3252967at2"/>
<reference evidence="3" key="1">
    <citation type="submission" date="2018-05" db="EMBL/GenBank/DDBJ databases">
        <title>Genome Sequencing of selected type strains of the family Eggerthellaceae.</title>
        <authorList>
            <person name="Danylec N."/>
            <person name="Stoll D.A."/>
            <person name="Doetsch A."/>
            <person name="Huch M."/>
        </authorList>
    </citation>
    <scope>NUCLEOTIDE SEQUENCE [LARGE SCALE GENOMIC DNA]</scope>
    <source>
        <strain evidence="3">DSM 22006</strain>
    </source>
</reference>
<evidence type="ECO:0000259" key="1">
    <source>
        <dbReference type="Pfam" id="PF13240"/>
    </source>
</evidence>
<gene>
    <name evidence="2" type="ORF">DMP05_00075</name>
</gene>
<dbReference type="AlphaFoldDB" id="A0A3N0ILG1"/>
<protein>
    <recommendedName>
        <fullName evidence="1">Zinc-ribbon domain-containing protein</fullName>
    </recommendedName>
</protein>
<keyword evidence="3" id="KW-1185">Reference proteome</keyword>
<name>A0A3N0ILG1_9ACTN</name>